<feature type="coiled-coil region" evidence="1">
    <location>
        <begin position="112"/>
        <end position="142"/>
    </location>
</feature>
<evidence type="ECO:0000313" key="2">
    <source>
        <dbReference type="EMBL" id="SFV58388.1"/>
    </source>
</evidence>
<dbReference type="InterPro" id="IPR019734">
    <property type="entry name" value="TPR_rpt"/>
</dbReference>
<organism evidence="2">
    <name type="scientific">hydrothermal vent metagenome</name>
    <dbReference type="NCBI Taxonomy" id="652676"/>
    <lineage>
        <taxon>unclassified sequences</taxon>
        <taxon>metagenomes</taxon>
        <taxon>ecological metagenomes</taxon>
    </lineage>
</organism>
<name>A0A1W1BXR3_9ZZZZ</name>
<dbReference type="AlphaFoldDB" id="A0A1W1BXR3"/>
<protein>
    <submittedName>
        <fullName evidence="2">Probable polysaccharide transport system component transmembrane protein</fullName>
    </submittedName>
</protein>
<keyword evidence="2" id="KW-0472">Membrane</keyword>
<dbReference type="Gene3D" id="1.25.40.10">
    <property type="entry name" value="Tetratricopeptide repeat domain"/>
    <property type="match status" value="1"/>
</dbReference>
<gene>
    <name evidence="2" type="ORF">MNB_SM-6-696</name>
</gene>
<accession>A0A1W1BXR3</accession>
<dbReference type="EMBL" id="FPHK01000031">
    <property type="protein sequence ID" value="SFV58388.1"/>
    <property type="molecule type" value="Genomic_DNA"/>
</dbReference>
<keyword evidence="1" id="KW-0175">Coiled coil</keyword>
<evidence type="ECO:0000256" key="1">
    <source>
        <dbReference type="SAM" id="Coils"/>
    </source>
</evidence>
<dbReference type="InterPro" id="IPR011990">
    <property type="entry name" value="TPR-like_helical_dom_sf"/>
</dbReference>
<keyword evidence="2" id="KW-0812">Transmembrane</keyword>
<sequence>MPLLGYFASFWYAWQLVHVNYKQQVINSNLLNLDEFGISFLEVHRVFGEGSFNDLILNKYTPAQKKIHALNILSSNLTPANLHIIKQTLSSPEDEVRMFGYAIINKAEQKLAKSINVELELFKEANEKADEKQMALSAYELAFLYWEMLYSELSDEILSDEFMRQVHYYLEMAIDLLTKEFKKEKGWSSDHNLLFKLSRSHQLYGRYYMKQGQYEYAITELTIAQELNQENATFVLPYTAESYFYLGKHDMVKSILNKLSLLEINATIHPLVEQWKKSA</sequence>
<reference evidence="2" key="1">
    <citation type="submission" date="2016-10" db="EMBL/GenBank/DDBJ databases">
        <authorList>
            <person name="de Groot N.N."/>
        </authorList>
    </citation>
    <scope>NUCLEOTIDE SEQUENCE</scope>
</reference>
<proteinExistence type="predicted"/>
<dbReference type="SUPFAM" id="SSF48452">
    <property type="entry name" value="TPR-like"/>
    <property type="match status" value="1"/>
</dbReference>
<dbReference type="PROSITE" id="PS50005">
    <property type="entry name" value="TPR"/>
    <property type="match status" value="1"/>
</dbReference>